<evidence type="ECO:0000313" key="2">
    <source>
        <dbReference type="Proteomes" id="UP000664835"/>
    </source>
</evidence>
<comment type="caution">
    <text evidence="1">The sequence shown here is derived from an EMBL/GenBank/DDBJ whole genome shotgun (WGS) entry which is preliminary data.</text>
</comment>
<evidence type="ECO:0008006" key="3">
    <source>
        <dbReference type="Google" id="ProtNLM"/>
    </source>
</evidence>
<dbReference type="Proteomes" id="UP000664835">
    <property type="component" value="Unassembled WGS sequence"/>
</dbReference>
<accession>A0ABS3Q705</accession>
<keyword evidence="2" id="KW-1185">Reference proteome</keyword>
<name>A0ABS3Q705_9GAMM</name>
<evidence type="ECO:0000313" key="1">
    <source>
        <dbReference type="EMBL" id="MBO1927595.1"/>
    </source>
</evidence>
<dbReference type="RefSeq" id="WP_208150027.1">
    <property type="nucleotide sequence ID" value="NZ_JAGETV010000014.1"/>
</dbReference>
<sequence length="109" mass="12489">MSLRFQILPSGQIKIEFPEMSDCPSLKNELKQFIQTNVTSNTTVQLDLNKVQSVFSLLIFCIMEVFAKVGDSRKVYVLNASDKVVDGMLFLRMDNYVTFETEFSFVESD</sequence>
<organism evidence="1 2">
    <name type="scientific">Thiomicrorhabdus marina</name>
    <dbReference type="NCBI Taxonomy" id="2818442"/>
    <lineage>
        <taxon>Bacteria</taxon>
        <taxon>Pseudomonadati</taxon>
        <taxon>Pseudomonadota</taxon>
        <taxon>Gammaproteobacteria</taxon>
        <taxon>Thiotrichales</taxon>
        <taxon>Piscirickettsiaceae</taxon>
        <taxon>Thiomicrorhabdus</taxon>
    </lineage>
</organism>
<reference evidence="1 2" key="1">
    <citation type="submission" date="2021-03" db="EMBL/GenBank/DDBJ databases">
        <title>Thiomicrorhabdus sp.nov.,novel sulfur-oxidizing bacteria isolated from coastal sediment.</title>
        <authorList>
            <person name="Liu X."/>
        </authorList>
    </citation>
    <scope>NUCLEOTIDE SEQUENCE [LARGE SCALE GENOMIC DNA]</scope>
    <source>
        <strain evidence="1 2">6S2-11</strain>
    </source>
</reference>
<proteinExistence type="predicted"/>
<protein>
    <recommendedName>
        <fullName evidence="3">STAS domain-containing protein</fullName>
    </recommendedName>
</protein>
<gene>
    <name evidence="1" type="ORF">J3998_08405</name>
</gene>
<dbReference type="EMBL" id="JAGETV010000014">
    <property type="protein sequence ID" value="MBO1927595.1"/>
    <property type="molecule type" value="Genomic_DNA"/>
</dbReference>